<reference evidence="2" key="2">
    <citation type="submission" date="2022-10" db="EMBL/GenBank/DDBJ databases">
        <authorList>
            <consortium name="ENA_rothamsted_submissions"/>
            <consortium name="culmorum"/>
            <person name="King R."/>
        </authorList>
    </citation>
    <scope>NUCLEOTIDE SEQUENCE</scope>
</reference>
<accession>A0A9N9X541</accession>
<keyword evidence="3" id="KW-1185">Reference proteome</keyword>
<feature type="region of interest" description="Disordered" evidence="1">
    <location>
        <begin position="1"/>
        <end position="26"/>
    </location>
</feature>
<dbReference type="Proteomes" id="UP001153737">
    <property type="component" value="Chromosome 8"/>
</dbReference>
<feature type="compositionally biased region" description="Basic and acidic residues" evidence="1">
    <location>
        <begin position="160"/>
        <end position="182"/>
    </location>
</feature>
<proteinExistence type="predicted"/>
<name>A0A9N9X541_PHACE</name>
<evidence type="ECO:0000313" key="3">
    <source>
        <dbReference type="Proteomes" id="UP001153737"/>
    </source>
</evidence>
<dbReference type="AlphaFoldDB" id="A0A9N9X541"/>
<organism evidence="2 3">
    <name type="scientific">Phaedon cochleariae</name>
    <name type="common">Mustard beetle</name>
    <dbReference type="NCBI Taxonomy" id="80249"/>
    <lineage>
        <taxon>Eukaryota</taxon>
        <taxon>Metazoa</taxon>
        <taxon>Ecdysozoa</taxon>
        <taxon>Arthropoda</taxon>
        <taxon>Hexapoda</taxon>
        <taxon>Insecta</taxon>
        <taxon>Pterygota</taxon>
        <taxon>Neoptera</taxon>
        <taxon>Endopterygota</taxon>
        <taxon>Coleoptera</taxon>
        <taxon>Polyphaga</taxon>
        <taxon>Cucujiformia</taxon>
        <taxon>Chrysomeloidea</taxon>
        <taxon>Chrysomelidae</taxon>
        <taxon>Chrysomelinae</taxon>
        <taxon>Chrysomelini</taxon>
        <taxon>Phaedon</taxon>
    </lineage>
</organism>
<feature type="region of interest" description="Disordered" evidence="1">
    <location>
        <begin position="152"/>
        <end position="182"/>
    </location>
</feature>
<sequence length="217" mass="24733">MANIEKYSNHFLGQGSAGRHPTRQVGRHAALRPLSHLPEGVQAEVHAAAARLHPHRVQAVPLPRVRQTVPAAEPSDAAPEDTHQREAVRLRVLRQELQAADYPQPAPEDTHRREALQVRAMRERLPAKGDPRPAHQDPSGRQAVLLPHAQLQKKIRHRARGQEAHRQPHEPTRSKNPKRLDRFRWEVTEQRHAAKRIDPHYYGEARVVLPAVLRAQF</sequence>
<protein>
    <submittedName>
        <fullName evidence="2">Uncharacterized protein</fullName>
    </submittedName>
</protein>
<evidence type="ECO:0000256" key="1">
    <source>
        <dbReference type="SAM" id="MobiDB-lite"/>
    </source>
</evidence>
<gene>
    <name evidence="2" type="ORF">PHAECO_LOCUS11510</name>
</gene>
<reference evidence="2" key="1">
    <citation type="submission" date="2022-01" db="EMBL/GenBank/DDBJ databases">
        <authorList>
            <person name="King R."/>
        </authorList>
    </citation>
    <scope>NUCLEOTIDE SEQUENCE</scope>
</reference>
<dbReference type="EMBL" id="OU896714">
    <property type="protein sequence ID" value="CAG9824238.1"/>
    <property type="molecule type" value="Genomic_DNA"/>
</dbReference>
<evidence type="ECO:0000313" key="2">
    <source>
        <dbReference type="EMBL" id="CAG9824238.1"/>
    </source>
</evidence>